<evidence type="ECO:0000259" key="1">
    <source>
        <dbReference type="PROSITE" id="PS50053"/>
    </source>
</evidence>
<name>A0A7J7LZI5_9MAGN</name>
<dbReference type="Pfam" id="PF00240">
    <property type="entry name" value="ubiquitin"/>
    <property type="match status" value="1"/>
</dbReference>
<proteinExistence type="predicted"/>
<dbReference type="GO" id="GO:0005829">
    <property type="term" value="C:cytosol"/>
    <property type="evidence" value="ECO:0007669"/>
    <property type="project" value="TreeGrafter"/>
</dbReference>
<feature type="domain" description="Ubiquitin-like" evidence="1">
    <location>
        <begin position="92"/>
        <end position="167"/>
    </location>
</feature>
<evidence type="ECO:0000313" key="3">
    <source>
        <dbReference type="Proteomes" id="UP000541444"/>
    </source>
</evidence>
<dbReference type="PANTHER" id="PTHR10621:SF38">
    <property type="entry name" value="UBIQUITIN DOMAIN-CONTAINING PROTEIN 7SL RNA1-RELATED"/>
    <property type="match status" value="1"/>
</dbReference>
<dbReference type="SUPFAM" id="SSF54236">
    <property type="entry name" value="Ubiquitin-like"/>
    <property type="match status" value="2"/>
</dbReference>
<gene>
    <name evidence="2" type="ORF">GIB67_024200</name>
</gene>
<reference evidence="2 3" key="1">
    <citation type="journal article" date="2020" name="IScience">
        <title>Genome Sequencing of the Endangered Kingdonia uniflora (Circaeasteraceae, Ranunculales) Reveals Potential Mechanisms of Evolutionary Specialization.</title>
        <authorList>
            <person name="Sun Y."/>
            <person name="Deng T."/>
            <person name="Zhang A."/>
            <person name="Moore M.J."/>
            <person name="Landis J.B."/>
            <person name="Lin N."/>
            <person name="Zhang H."/>
            <person name="Zhang X."/>
            <person name="Huang J."/>
            <person name="Zhang X."/>
            <person name="Sun H."/>
            <person name="Wang H."/>
        </authorList>
    </citation>
    <scope>NUCLEOTIDE SEQUENCE [LARGE SCALE GENOMIC DNA]</scope>
    <source>
        <strain evidence="2">TB1705</strain>
        <tissue evidence="2">Leaf</tissue>
    </source>
</reference>
<comment type="caution">
    <text evidence="2">The sequence shown here is derived from an EMBL/GenBank/DDBJ whole genome shotgun (WGS) entry which is preliminary data.</text>
</comment>
<dbReference type="OrthoDB" id="419317at2759"/>
<sequence>MVLHQRNNFFLEVEITDKVSHLKEKIHEVEGLPIDGFVLFFKSVELVDQFHYLSNYLITDLSEVNLIIKPTFFPPNSTSSSPLAAGGSSKRLKLMVLLLKSRTQKIQVEVNVFDNVGELRKELQKLQQHVQFNLPTEDYFFIYKQNVMDDDRYFQWHDVRQGDTVEIFSGSVHGWLLNIFYSSFG</sequence>
<dbReference type="GO" id="GO:0005654">
    <property type="term" value="C:nucleoplasm"/>
    <property type="evidence" value="ECO:0007669"/>
    <property type="project" value="TreeGrafter"/>
</dbReference>
<dbReference type="Gene3D" id="3.10.20.90">
    <property type="entry name" value="Phosphatidylinositol 3-kinase Catalytic Subunit, Chain A, domain 1"/>
    <property type="match status" value="2"/>
</dbReference>
<dbReference type="CDD" id="cd17039">
    <property type="entry name" value="Ubl_ubiquitin_like"/>
    <property type="match status" value="1"/>
</dbReference>
<dbReference type="GO" id="GO:0031593">
    <property type="term" value="F:polyubiquitin modification-dependent protein binding"/>
    <property type="evidence" value="ECO:0007669"/>
    <property type="project" value="TreeGrafter"/>
</dbReference>
<dbReference type="GO" id="GO:0043130">
    <property type="term" value="F:ubiquitin binding"/>
    <property type="evidence" value="ECO:0007669"/>
    <property type="project" value="TreeGrafter"/>
</dbReference>
<accession>A0A7J7LZI5</accession>
<keyword evidence="3" id="KW-1185">Reference proteome</keyword>
<dbReference type="GO" id="GO:0043161">
    <property type="term" value="P:proteasome-mediated ubiquitin-dependent protein catabolic process"/>
    <property type="evidence" value="ECO:0007669"/>
    <property type="project" value="TreeGrafter"/>
</dbReference>
<dbReference type="PROSITE" id="PS50053">
    <property type="entry name" value="UBIQUITIN_2"/>
    <property type="match status" value="2"/>
</dbReference>
<dbReference type="PANTHER" id="PTHR10621">
    <property type="entry name" value="UV EXCISION REPAIR PROTEIN RAD23"/>
    <property type="match status" value="1"/>
</dbReference>
<evidence type="ECO:0000313" key="2">
    <source>
        <dbReference type="EMBL" id="KAF6148025.1"/>
    </source>
</evidence>
<dbReference type="Proteomes" id="UP000541444">
    <property type="component" value="Unassembled WGS sequence"/>
</dbReference>
<dbReference type="GO" id="GO:0070628">
    <property type="term" value="F:proteasome binding"/>
    <property type="evidence" value="ECO:0007669"/>
    <property type="project" value="TreeGrafter"/>
</dbReference>
<protein>
    <recommendedName>
        <fullName evidence="1">Ubiquitin-like domain-containing protein</fullName>
    </recommendedName>
</protein>
<dbReference type="InterPro" id="IPR000626">
    <property type="entry name" value="Ubiquitin-like_dom"/>
</dbReference>
<dbReference type="InterPro" id="IPR029071">
    <property type="entry name" value="Ubiquitin-like_domsf"/>
</dbReference>
<feature type="domain" description="Ubiquitin-like" evidence="1">
    <location>
        <begin position="1"/>
        <end position="69"/>
    </location>
</feature>
<organism evidence="2 3">
    <name type="scientific">Kingdonia uniflora</name>
    <dbReference type="NCBI Taxonomy" id="39325"/>
    <lineage>
        <taxon>Eukaryota</taxon>
        <taxon>Viridiplantae</taxon>
        <taxon>Streptophyta</taxon>
        <taxon>Embryophyta</taxon>
        <taxon>Tracheophyta</taxon>
        <taxon>Spermatophyta</taxon>
        <taxon>Magnoliopsida</taxon>
        <taxon>Ranunculales</taxon>
        <taxon>Circaeasteraceae</taxon>
        <taxon>Kingdonia</taxon>
    </lineage>
</organism>
<dbReference type="AlphaFoldDB" id="A0A7J7LZI5"/>
<dbReference type="EMBL" id="JACGCM010001859">
    <property type="protein sequence ID" value="KAF6148025.1"/>
    <property type="molecule type" value="Genomic_DNA"/>
</dbReference>